<reference evidence="2" key="1">
    <citation type="submission" date="2022-11" db="UniProtKB">
        <authorList>
            <consortium name="WormBaseParasite"/>
        </authorList>
    </citation>
    <scope>IDENTIFICATION</scope>
</reference>
<proteinExistence type="predicted"/>
<evidence type="ECO:0000313" key="1">
    <source>
        <dbReference type="Proteomes" id="UP000887576"/>
    </source>
</evidence>
<sequence length="170" mass="18659">MSAFAGVYLEGVFKNSKCDIWLQNIRLSIITLPFAVLAIIHDLDNLNEKGFFYGWTGLVWIISFSSAINGILVSVVMKYADNVKKSYCQSMALGGTAIISVFTGDAKGSILLFIGVGLVISSILLYSLFPPTQKSDCPCAKDITDEKLIQSHNLTDDQIQRQKKESLTLA</sequence>
<organism evidence="1 2">
    <name type="scientific">Panagrolaimus sp. JU765</name>
    <dbReference type="NCBI Taxonomy" id="591449"/>
    <lineage>
        <taxon>Eukaryota</taxon>
        <taxon>Metazoa</taxon>
        <taxon>Ecdysozoa</taxon>
        <taxon>Nematoda</taxon>
        <taxon>Chromadorea</taxon>
        <taxon>Rhabditida</taxon>
        <taxon>Tylenchina</taxon>
        <taxon>Panagrolaimomorpha</taxon>
        <taxon>Panagrolaimoidea</taxon>
        <taxon>Panagrolaimidae</taxon>
        <taxon>Panagrolaimus</taxon>
    </lineage>
</organism>
<protein>
    <submittedName>
        <fullName evidence="2">Uncharacterized protein</fullName>
    </submittedName>
</protein>
<accession>A0AC34QGT0</accession>
<evidence type="ECO:0000313" key="2">
    <source>
        <dbReference type="WBParaSite" id="JU765_v2.g16271.t1"/>
    </source>
</evidence>
<name>A0AC34QGT0_9BILA</name>
<dbReference type="Proteomes" id="UP000887576">
    <property type="component" value="Unplaced"/>
</dbReference>
<dbReference type="WBParaSite" id="JU765_v2.g16271.t1">
    <property type="protein sequence ID" value="JU765_v2.g16271.t1"/>
    <property type="gene ID" value="JU765_v2.g16271"/>
</dbReference>